<dbReference type="AlphaFoldDB" id="A0A2N4UAG0"/>
<comment type="caution">
    <text evidence="3">The sequence shown here is derived from an EMBL/GenBank/DDBJ whole genome shotgun (WGS) entry which is preliminary data.</text>
</comment>
<accession>A0A2N4UAG0</accession>
<reference evidence="3 4" key="1">
    <citation type="submission" date="2017-10" db="EMBL/GenBank/DDBJ databases">
        <title>Two draft genome sequences of Pusillimonas sp. strains isolated from a nitrate- and radionuclide-contaminated groundwater in Russia.</title>
        <authorList>
            <person name="Grouzdev D.S."/>
            <person name="Tourova T.P."/>
            <person name="Goeva M.A."/>
            <person name="Babich T.L."/>
            <person name="Sokolova D.S."/>
            <person name="Abdullin R."/>
            <person name="Poltaraus A.B."/>
            <person name="Toshchakov S.V."/>
            <person name="Nazina T.N."/>
        </authorList>
    </citation>
    <scope>NUCLEOTIDE SEQUENCE [LARGE SCALE GENOMIC DNA]</scope>
    <source>
        <strain evidence="3 4">JR1/69-2-13</strain>
    </source>
</reference>
<dbReference type="Proteomes" id="UP000234328">
    <property type="component" value="Unassembled WGS sequence"/>
</dbReference>
<dbReference type="EMBL" id="PDNV01000023">
    <property type="protein sequence ID" value="PLC52006.1"/>
    <property type="molecule type" value="Genomic_DNA"/>
</dbReference>
<organism evidence="3 4">
    <name type="scientific">Pollutimonas nitritireducens</name>
    <dbReference type="NCBI Taxonomy" id="2045209"/>
    <lineage>
        <taxon>Bacteria</taxon>
        <taxon>Pseudomonadati</taxon>
        <taxon>Pseudomonadota</taxon>
        <taxon>Betaproteobacteria</taxon>
        <taxon>Burkholderiales</taxon>
        <taxon>Alcaligenaceae</taxon>
        <taxon>Pollutimonas</taxon>
    </lineage>
</organism>
<gene>
    <name evidence="3" type="ORF">CR155_20375</name>
</gene>
<keyword evidence="2" id="KW-1133">Transmembrane helix</keyword>
<name>A0A2N4UAG0_9BURK</name>
<evidence type="ECO:0000313" key="3">
    <source>
        <dbReference type="EMBL" id="PLC52006.1"/>
    </source>
</evidence>
<evidence type="ECO:0000256" key="2">
    <source>
        <dbReference type="SAM" id="Phobius"/>
    </source>
</evidence>
<protein>
    <recommendedName>
        <fullName evidence="5">Transmembrane protein</fullName>
    </recommendedName>
</protein>
<feature type="compositionally biased region" description="Basic residues" evidence="1">
    <location>
        <begin position="69"/>
        <end position="84"/>
    </location>
</feature>
<keyword evidence="2" id="KW-0472">Membrane</keyword>
<feature type="transmembrane region" description="Helical" evidence="2">
    <location>
        <begin position="9"/>
        <end position="37"/>
    </location>
</feature>
<keyword evidence="2" id="KW-0812">Transmembrane</keyword>
<evidence type="ECO:0000313" key="4">
    <source>
        <dbReference type="Proteomes" id="UP000234328"/>
    </source>
</evidence>
<feature type="region of interest" description="Disordered" evidence="1">
    <location>
        <begin position="63"/>
        <end position="84"/>
    </location>
</feature>
<evidence type="ECO:0000256" key="1">
    <source>
        <dbReference type="SAM" id="MobiDB-lite"/>
    </source>
</evidence>
<proteinExistence type="predicted"/>
<keyword evidence="4" id="KW-1185">Reference proteome</keyword>
<sequence length="84" mass="9449">MSQEWRLRLYYGGILLVVVAVMVAAPILIVIVVPLLLAITEWSVIAHVAGDVLDTTHQRDAVADSCPHPAKRRRIQRRKVRLTI</sequence>
<evidence type="ECO:0008006" key="5">
    <source>
        <dbReference type="Google" id="ProtNLM"/>
    </source>
</evidence>